<dbReference type="Gene3D" id="1.10.10.60">
    <property type="entry name" value="Homeodomain-like"/>
    <property type="match status" value="1"/>
</dbReference>
<evidence type="ECO:0000256" key="10">
    <source>
        <dbReference type="RuleBase" id="RU000682"/>
    </source>
</evidence>
<dbReference type="KEGG" id="qlo:115960175"/>
<sequence length="820" mass="89228">MMGFGGLISGGSGGGGVARVVADIAPHGSNMTSGAFAPLPLLSTPPIPSSMHSSSTLTLSTSRKMEGQGGEMALIGENYDPGMVGRLREEGYESRSGSDNVEGSGDDQEAGNDQGPAKKKKYHRHTPNQIQELEGFFKECPHPDEKQRLELSRKLGLEIKQVKFWFQNRRTQMKTQLERHENIILRQENDKLRAENTLMRDAMANPVCNNCGGPAIPGQISFEEHQLRIENARLKDELNRICALANKFLGRPLSSLATSIPLPSSTSGLELGVGRNGIGGLSSMGSPLPMGLDLGDGIMGASAIPLIKPSMSFMGNEIPTDRSMFMDLALTAMDELIKMAQADSSLWIKSLDGGKETLNQEEYVRAFSPCIGTKPMGFVTETTRDTGMVIMNSLALVETLMDEGRWKEMFPCIIARASTIDLISNGIAGTKNGALQVMHAELQVLSPFVSVRQLKFLRYCKQQAEGVWAVVDVSIDISIESTNMHPFVNCRRLPSGCVVQDMPNGYSKVTWIEHSEYNESGIHELYQPFIRAGMGFGAQRWVATLQRQSEFLAILMSSTFPLEDHTTLSPAGKRSMLKLAQRMTDKFCSGVCASTTHKWDNLRLGNVGENVRVMTRRNLDDPGEPHGIVVSAATSVWMPVSQQGLFDFLRDDRSRSQWDILCVGRPIQEMIHIAKGQKQGNCVSLLRGNSTNENESNMLILQETWTDASGSVVVYAPVDAPSINVVMGGGDSTYVALLPSGFSILPDDQSFFGGPQICNGTVIKEDNNGSDGSGGCLLTVGFQILINSQPAAKLTVESVETVNNLISCTIQKIKAALKIP</sequence>
<evidence type="ECO:0000256" key="6">
    <source>
        <dbReference type="ARBA" id="ARBA00023155"/>
    </source>
</evidence>
<dbReference type="GeneID" id="115960175"/>
<keyword evidence="4 11" id="KW-0175">Coiled coil</keyword>
<evidence type="ECO:0000256" key="8">
    <source>
        <dbReference type="ARBA" id="ARBA00023242"/>
    </source>
</evidence>
<dbReference type="FunFam" id="1.10.10.60:FF:000229">
    <property type="entry name" value="Homeobox-leucine zipper protein HDG1"/>
    <property type="match status" value="1"/>
</dbReference>
<comment type="similarity">
    <text evidence="2">Belongs to the HD-ZIP homeobox family. Class IV subfamily.</text>
</comment>
<reference evidence="15" key="2">
    <citation type="submission" date="2021-01" db="UniProtKB">
        <authorList>
            <consortium name="EnsemblPlants"/>
        </authorList>
    </citation>
    <scope>IDENTIFICATION</scope>
</reference>
<dbReference type="Gene3D" id="3.30.530.20">
    <property type="match status" value="1"/>
</dbReference>
<keyword evidence="7" id="KW-0804">Transcription</keyword>
<feature type="domain" description="Homeobox" evidence="13">
    <location>
        <begin position="116"/>
        <end position="176"/>
    </location>
</feature>
<dbReference type="GO" id="GO:0008289">
    <property type="term" value="F:lipid binding"/>
    <property type="evidence" value="ECO:0007669"/>
    <property type="project" value="InterPro"/>
</dbReference>
<dbReference type="OMA" id="HRHTPNQ"/>
<dbReference type="PROSITE" id="PS00027">
    <property type="entry name" value="HOMEOBOX_1"/>
    <property type="match status" value="1"/>
</dbReference>
<dbReference type="InterPro" id="IPR001356">
    <property type="entry name" value="HD"/>
</dbReference>
<dbReference type="SUPFAM" id="SSF55961">
    <property type="entry name" value="Bet v1-like"/>
    <property type="match status" value="2"/>
</dbReference>
<evidence type="ECO:0000256" key="7">
    <source>
        <dbReference type="ARBA" id="ARBA00023163"/>
    </source>
</evidence>
<evidence type="ECO:0000256" key="2">
    <source>
        <dbReference type="ARBA" id="ARBA00006789"/>
    </source>
</evidence>
<dbReference type="Gramene" id="QL09p014710:mrna">
    <property type="protein sequence ID" value="QL09p014710:mrna"/>
    <property type="gene ID" value="QL09p014710"/>
</dbReference>
<evidence type="ECO:0000256" key="1">
    <source>
        <dbReference type="ARBA" id="ARBA00004123"/>
    </source>
</evidence>
<gene>
    <name evidence="15" type="primary">LOC115960175</name>
</gene>
<dbReference type="Pfam" id="PF01852">
    <property type="entry name" value="START"/>
    <property type="match status" value="1"/>
</dbReference>
<evidence type="ECO:0000259" key="14">
    <source>
        <dbReference type="PROSITE" id="PS50848"/>
    </source>
</evidence>
<feature type="coiled-coil region" evidence="11">
    <location>
        <begin position="170"/>
        <end position="197"/>
    </location>
</feature>
<dbReference type="GO" id="GO:0000981">
    <property type="term" value="F:DNA-binding transcription factor activity, RNA polymerase II-specific"/>
    <property type="evidence" value="ECO:0007669"/>
    <property type="project" value="InterPro"/>
</dbReference>
<comment type="subcellular location">
    <subcellularLocation>
        <location evidence="1 9 10">Nucleus</location>
    </subcellularLocation>
</comment>
<dbReference type="InterPro" id="IPR017970">
    <property type="entry name" value="Homeobox_CS"/>
</dbReference>
<dbReference type="PANTHER" id="PTHR45654:SF49">
    <property type="entry name" value="HOMEOBOX LEUCINE ZIPPER PROTEIN"/>
    <property type="match status" value="1"/>
</dbReference>
<feature type="domain" description="START" evidence="14">
    <location>
        <begin position="318"/>
        <end position="554"/>
    </location>
</feature>
<feature type="region of interest" description="Disordered" evidence="12">
    <location>
        <begin position="91"/>
        <end position="126"/>
    </location>
</feature>
<dbReference type="InterPro" id="IPR002913">
    <property type="entry name" value="START_lipid-bd_dom"/>
</dbReference>
<reference evidence="15 16" key="1">
    <citation type="journal article" date="2016" name="G3 (Bethesda)">
        <title>First Draft Assembly and Annotation of the Genome of a California Endemic Oak Quercus lobata Nee (Fagaceae).</title>
        <authorList>
            <person name="Sork V.L."/>
            <person name="Fitz-Gibbon S.T."/>
            <person name="Puiu D."/>
            <person name="Crepeau M."/>
            <person name="Gugger P.F."/>
            <person name="Sherman R."/>
            <person name="Stevens K."/>
            <person name="Langley C.H."/>
            <person name="Pellegrini M."/>
            <person name="Salzberg S.L."/>
        </authorList>
    </citation>
    <scope>NUCLEOTIDE SEQUENCE [LARGE SCALE GENOMIC DNA]</scope>
    <source>
        <strain evidence="15 16">cv. SW786</strain>
    </source>
</reference>
<feature type="compositionally biased region" description="Basic residues" evidence="12">
    <location>
        <begin position="117"/>
        <end position="126"/>
    </location>
</feature>
<keyword evidence="8 9" id="KW-0539">Nucleus</keyword>
<keyword evidence="5 9" id="KW-0238">DNA-binding</keyword>
<dbReference type="Pfam" id="PF25797">
    <property type="entry name" value="PDF2_C"/>
    <property type="match status" value="1"/>
</dbReference>
<dbReference type="PANTHER" id="PTHR45654">
    <property type="entry name" value="HOMEOBOX-LEUCINE ZIPPER PROTEIN MERISTEM L1"/>
    <property type="match status" value="1"/>
</dbReference>
<feature type="DNA-binding region" description="Homeobox" evidence="9">
    <location>
        <begin position="118"/>
        <end position="177"/>
    </location>
</feature>
<evidence type="ECO:0000256" key="4">
    <source>
        <dbReference type="ARBA" id="ARBA00023054"/>
    </source>
</evidence>
<evidence type="ECO:0008006" key="17">
    <source>
        <dbReference type="Google" id="ProtNLM"/>
    </source>
</evidence>
<dbReference type="GO" id="GO:0030154">
    <property type="term" value="P:cell differentiation"/>
    <property type="evidence" value="ECO:0007669"/>
    <property type="project" value="UniProtKB-ARBA"/>
</dbReference>
<keyword evidence="3" id="KW-0805">Transcription regulation</keyword>
<dbReference type="OrthoDB" id="6159439at2759"/>
<dbReference type="RefSeq" id="XP_030934795.1">
    <property type="nucleotide sequence ID" value="XM_031078935.1"/>
</dbReference>
<dbReference type="FunFam" id="3.30.530.20:FF:000026">
    <property type="entry name" value="Homeobox-leucine zipper protein GLABRA 2"/>
    <property type="match status" value="1"/>
</dbReference>
<dbReference type="InterPro" id="IPR057993">
    <property type="entry name" value="HD-Zip_IV_C"/>
</dbReference>
<proteinExistence type="inferred from homology"/>
<dbReference type="AlphaFoldDB" id="A0A7N2RAE3"/>
<dbReference type="InterPro" id="IPR009057">
    <property type="entry name" value="Homeodomain-like_sf"/>
</dbReference>
<dbReference type="PROSITE" id="PS50848">
    <property type="entry name" value="START"/>
    <property type="match status" value="1"/>
</dbReference>
<evidence type="ECO:0000259" key="13">
    <source>
        <dbReference type="PROSITE" id="PS50071"/>
    </source>
</evidence>
<evidence type="ECO:0000256" key="5">
    <source>
        <dbReference type="ARBA" id="ARBA00023125"/>
    </source>
</evidence>
<dbReference type="CDD" id="cd08875">
    <property type="entry name" value="START_ArGLABRA2_like"/>
    <property type="match status" value="1"/>
</dbReference>
<dbReference type="SMART" id="SM00389">
    <property type="entry name" value="HOX"/>
    <property type="match status" value="1"/>
</dbReference>
<accession>A0A7N2RAE3</accession>
<dbReference type="InParanoid" id="A0A7N2RAE3"/>
<evidence type="ECO:0000313" key="16">
    <source>
        <dbReference type="Proteomes" id="UP000594261"/>
    </source>
</evidence>
<dbReference type="CDD" id="cd00086">
    <property type="entry name" value="homeodomain"/>
    <property type="match status" value="1"/>
</dbReference>
<dbReference type="InterPro" id="IPR042160">
    <property type="entry name" value="HD-Zip_IV"/>
</dbReference>
<dbReference type="SUPFAM" id="SSF46689">
    <property type="entry name" value="Homeodomain-like"/>
    <property type="match status" value="1"/>
</dbReference>
<evidence type="ECO:0000256" key="12">
    <source>
        <dbReference type="SAM" id="MobiDB-lite"/>
    </source>
</evidence>
<dbReference type="Proteomes" id="UP000594261">
    <property type="component" value="Chromosome 9"/>
</dbReference>
<dbReference type="EMBL" id="LRBV02000009">
    <property type="status" value="NOT_ANNOTATED_CDS"/>
    <property type="molecule type" value="Genomic_DNA"/>
</dbReference>
<protein>
    <recommendedName>
        <fullName evidence="17">Homeobox-leucine zipper protein ANTHOCYANINLESS 2</fullName>
    </recommendedName>
</protein>
<dbReference type="EnsemblPlants" id="QL09p014710:mrna">
    <property type="protein sequence ID" value="QL09p014710:mrna"/>
    <property type="gene ID" value="QL09p014710"/>
</dbReference>
<evidence type="ECO:0000256" key="11">
    <source>
        <dbReference type="SAM" id="Coils"/>
    </source>
</evidence>
<evidence type="ECO:0000313" key="15">
    <source>
        <dbReference type="EnsemblPlants" id="QL09p014710:mrna"/>
    </source>
</evidence>
<dbReference type="Pfam" id="PF00046">
    <property type="entry name" value="Homeodomain"/>
    <property type="match status" value="1"/>
</dbReference>
<dbReference type="GO" id="GO:0005634">
    <property type="term" value="C:nucleus"/>
    <property type="evidence" value="ECO:0007669"/>
    <property type="project" value="UniProtKB-SubCell"/>
</dbReference>
<organism evidence="15 16">
    <name type="scientific">Quercus lobata</name>
    <name type="common">Valley oak</name>
    <dbReference type="NCBI Taxonomy" id="97700"/>
    <lineage>
        <taxon>Eukaryota</taxon>
        <taxon>Viridiplantae</taxon>
        <taxon>Streptophyta</taxon>
        <taxon>Embryophyta</taxon>
        <taxon>Tracheophyta</taxon>
        <taxon>Spermatophyta</taxon>
        <taxon>Magnoliopsida</taxon>
        <taxon>eudicotyledons</taxon>
        <taxon>Gunneridae</taxon>
        <taxon>Pentapetalae</taxon>
        <taxon>rosids</taxon>
        <taxon>fabids</taxon>
        <taxon>Fagales</taxon>
        <taxon>Fagaceae</taxon>
        <taxon>Quercus</taxon>
    </lineage>
</organism>
<dbReference type="InterPro" id="IPR023393">
    <property type="entry name" value="START-like_dom_sf"/>
</dbReference>
<name>A0A7N2RAE3_QUELO</name>
<keyword evidence="6 9" id="KW-0371">Homeobox</keyword>
<evidence type="ECO:0000256" key="3">
    <source>
        <dbReference type="ARBA" id="ARBA00023015"/>
    </source>
</evidence>
<keyword evidence="16" id="KW-1185">Reference proteome</keyword>
<dbReference type="PROSITE" id="PS50071">
    <property type="entry name" value="HOMEOBOX_2"/>
    <property type="match status" value="1"/>
</dbReference>
<dbReference type="GO" id="GO:0003677">
    <property type="term" value="F:DNA binding"/>
    <property type="evidence" value="ECO:0007669"/>
    <property type="project" value="UniProtKB-UniRule"/>
</dbReference>
<dbReference type="SMART" id="SM00234">
    <property type="entry name" value="START"/>
    <property type="match status" value="1"/>
</dbReference>
<evidence type="ECO:0000256" key="9">
    <source>
        <dbReference type="PROSITE-ProRule" id="PRU00108"/>
    </source>
</evidence>